<feature type="domain" description="RING-CH-type" evidence="8">
    <location>
        <begin position="17"/>
        <end position="77"/>
    </location>
</feature>
<keyword evidence="9" id="KW-1185">Reference proteome</keyword>
<protein>
    <submittedName>
        <fullName evidence="10">Uncharacterized protein LOC104737577</fullName>
    </submittedName>
</protein>
<dbReference type="SUPFAM" id="SSF57850">
    <property type="entry name" value="RING/U-box"/>
    <property type="match status" value="1"/>
</dbReference>
<dbReference type="RefSeq" id="XP_010456086.1">
    <property type="nucleotide sequence ID" value="XM_010457784.1"/>
</dbReference>
<dbReference type="CDD" id="cd16495">
    <property type="entry name" value="RING_CH-C4HC3_MARCH"/>
    <property type="match status" value="1"/>
</dbReference>
<evidence type="ECO:0000256" key="5">
    <source>
        <dbReference type="SAM" id="MobiDB-lite"/>
    </source>
</evidence>
<dbReference type="GeneID" id="104737577"/>
<proteinExistence type="predicted"/>
<evidence type="ECO:0000256" key="3">
    <source>
        <dbReference type="ARBA" id="ARBA00022833"/>
    </source>
</evidence>
<dbReference type="Gene3D" id="3.30.40.10">
    <property type="entry name" value="Zinc/RING finger domain, C3HC4 (zinc finger)"/>
    <property type="match status" value="1"/>
</dbReference>
<dbReference type="InterPro" id="IPR001841">
    <property type="entry name" value="Znf_RING"/>
</dbReference>
<reference evidence="9" key="1">
    <citation type="journal article" date="2014" name="Nat. Commun.">
        <title>The emerging biofuel crop Camelina sativa retains a highly undifferentiated hexaploid genome structure.</title>
        <authorList>
            <person name="Kagale S."/>
            <person name="Koh C."/>
            <person name="Nixon J."/>
            <person name="Bollina V."/>
            <person name="Clarke W.E."/>
            <person name="Tuteja R."/>
            <person name="Spillane C."/>
            <person name="Robinson S.J."/>
            <person name="Links M.G."/>
            <person name="Clarke C."/>
            <person name="Higgins E.E."/>
            <person name="Huebert T."/>
            <person name="Sharpe A.G."/>
            <person name="Parkin I.A."/>
        </authorList>
    </citation>
    <scope>NUCLEOTIDE SEQUENCE [LARGE SCALE GENOMIC DNA]</scope>
    <source>
        <strain evidence="9">cv. DH55</strain>
    </source>
</reference>
<keyword evidence="2 4" id="KW-0863">Zinc-finger</keyword>
<accession>A0ABM0VH68</accession>
<dbReference type="InterPro" id="IPR011016">
    <property type="entry name" value="Znf_RING-CH"/>
</dbReference>
<dbReference type="PROSITE" id="PS51292">
    <property type="entry name" value="ZF_RING_CH"/>
    <property type="match status" value="1"/>
</dbReference>
<feature type="compositionally biased region" description="Acidic residues" evidence="5">
    <location>
        <begin position="200"/>
        <end position="226"/>
    </location>
</feature>
<evidence type="ECO:0000256" key="1">
    <source>
        <dbReference type="ARBA" id="ARBA00022723"/>
    </source>
</evidence>
<keyword evidence="3" id="KW-0862">Zinc</keyword>
<name>A0ABM0VH68_CAMSA</name>
<evidence type="ECO:0000259" key="7">
    <source>
        <dbReference type="PROSITE" id="PS50089"/>
    </source>
</evidence>
<reference evidence="10" key="2">
    <citation type="submission" date="2025-08" db="UniProtKB">
        <authorList>
            <consortium name="RefSeq"/>
        </authorList>
    </citation>
    <scope>IDENTIFICATION</scope>
    <source>
        <tissue evidence="10">Leaf</tissue>
    </source>
</reference>
<evidence type="ECO:0000313" key="10">
    <source>
        <dbReference type="RefSeq" id="XP_010456086.1"/>
    </source>
</evidence>
<dbReference type="PROSITE" id="PS50089">
    <property type="entry name" value="ZF_RING_2"/>
    <property type="match status" value="1"/>
</dbReference>
<dbReference type="SMART" id="SM00744">
    <property type="entry name" value="RINGv"/>
    <property type="match status" value="1"/>
</dbReference>
<keyword evidence="6" id="KW-0472">Membrane</keyword>
<feature type="region of interest" description="Disordered" evidence="5">
    <location>
        <begin position="199"/>
        <end position="232"/>
    </location>
</feature>
<gene>
    <name evidence="10" type="primary">LOC104737577</name>
</gene>
<dbReference type="InterPro" id="IPR013083">
    <property type="entry name" value="Znf_RING/FYVE/PHD"/>
</dbReference>
<evidence type="ECO:0000256" key="4">
    <source>
        <dbReference type="PROSITE-ProRule" id="PRU00175"/>
    </source>
</evidence>
<keyword evidence="6" id="KW-1133">Transmembrane helix</keyword>
<sequence length="232" mass="26949">MMGDVVLFIDDDEKMNSNKLRITRCRICHEEEEESFFEVPCACSGTVKFAHRSCIQRWCDEKGNTTCEICLQVYRDGYTAVSKQSKLIEEEEEEVTIRVNGRRRRRRSRRLVSIAESELSQCDSVADRGASFFRSLTFTLSVLLLMKHTFDVIYGTEEYPFTVFTVLTLKAVGILLPMFIIIRTIAAIQKNLRRLQYHESDEEATLSSESDDDYNLEEEEDDDDEEQQQHLA</sequence>
<dbReference type="Pfam" id="PF12906">
    <property type="entry name" value="RINGv"/>
    <property type="match status" value="1"/>
</dbReference>
<dbReference type="InterPro" id="IPR033275">
    <property type="entry name" value="MARCH-like"/>
</dbReference>
<evidence type="ECO:0000259" key="8">
    <source>
        <dbReference type="PROSITE" id="PS51292"/>
    </source>
</evidence>
<keyword evidence="6" id="KW-0812">Transmembrane</keyword>
<evidence type="ECO:0000313" key="9">
    <source>
        <dbReference type="Proteomes" id="UP000694864"/>
    </source>
</evidence>
<feature type="domain" description="RING-type" evidence="7">
    <location>
        <begin position="25"/>
        <end position="70"/>
    </location>
</feature>
<feature type="transmembrane region" description="Helical" evidence="6">
    <location>
        <begin position="161"/>
        <end position="186"/>
    </location>
</feature>
<dbReference type="InterPro" id="IPR022143">
    <property type="entry name" value="DUF3675"/>
</dbReference>
<dbReference type="Pfam" id="PF12428">
    <property type="entry name" value="DUF3675"/>
    <property type="match status" value="1"/>
</dbReference>
<dbReference type="Proteomes" id="UP000694864">
    <property type="component" value="Chromosome 13"/>
</dbReference>
<keyword evidence="1" id="KW-0479">Metal-binding</keyword>
<dbReference type="PANTHER" id="PTHR23012:SF169">
    <property type="entry name" value="BNAA09G00550D PROTEIN"/>
    <property type="match status" value="1"/>
</dbReference>
<dbReference type="PANTHER" id="PTHR23012">
    <property type="entry name" value="RING/FYVE/PHD ZINC FINGER DOMAIN-CONTAINING"/>
    <property type="match status" value="1"/>
</dbReference>
<organism evidence="9 10">
    <name type="scientific">Camelina sativa</name>
    <name type="common">False flax</name>
    <name type="synonym">Myagrum sativum</name>
    <dbReference type="NCBI Taxonomy" id="90675"/>
    <lineage>
        <taxon>Eukaryota</taxon>
        <taxon>Viridiplantae</taxon>
        <taxon>Streptophyta</taxon>
        <taxon>Embryophyta</taxon>
        <taxon>Tracheophyta</taxon>
        <taxon>Spermatophyta</taxon>
        <taxon>Magnoliopsida</taxon>
        <taxon>eudicotyledons</taxon>
        <taxon>Gunneridae</taxon>
        <taxon>Pentapetalae</taxon>
        <taxon>rosids</taxon>
        <taxon>malvids</taxon>
        <taxon>Brassicales</taxon>
        <taxon>Brassicaceae</taxon>
        <taxon>Camelineae</taxon>
        <taxon>Camelina</taxon>
    </lineage>
</organism>
<evidence type="ECO:0000256" key="2">
    <source>
        <dbReference type="ARBA" id="ARBA00022771"/>
    </source>
</evidence>
<evidence type="ECO:0000256" key="6">
    <source>
        <dbReference type="SAM" id="Phobius"/>
    </source>
</evidence>